<sequence length="118" mass="13273">MHACLLVPVGGLRPLLGKETTSRAEDQSEWTFFRLSELRHFASPSLSQPAASRPPRFCPQPKGTDVLWALLMTGFLPPQHNFPQGCHVLPRRRDATSAKVNRKAEKKTPKGALFWSPW</sequence>
<feature type="compositionally biased region" description="Basic and acidic residues" evidence="1">
    <location>
        <begin position="95"/>
        <end position="108"/>
    </location>
</feature>
<feature type="region of interest" description="Disordered" evidence="1">
    <location>
        <begin position="95"/>
        <end position="118"/>
    </location>
</feature>
<organism evidence="2 3">
    <name type="scientific">Protopolystoma xenopodis</name>
    <dbReference type="NCBI Taxonomy" id="117903"/>
    <lineage>
        <taxon>Eukaryota</taxon>
        <taxon>Metazoa</taxon>
        <taxon>Spiralia</taxon>
        <taxon>Lophotrochozoa</taxon>
        <taxon>Platyhelminthes</taxon>
        <taxon>Monogenea</taxon>
        <taxon>Polyopisthocotylea</taxon>
        <taxon>Polystomatidea</taxon>
        <taxon>Polystomatidae</taxon>
        <taxon>Protopolystoma</taxon>
    </lineage>
</organism>
<dbReference type="Proteomes" id="UP000784294">
    <property type="component" value="Unassembled WGS sequence"/>
</dbReference>
<name>A0A3S5B0M2_9PLAT</name>
<evidence type="ECO:0000313" key="3">
    <source>
        <dbReference type="Proteomes" id="UP000784294"/>
    </source>
</evidence>
<proteinExistence type="predicted"/>
<protein>
    <submittedName>
        <fullName evidence="2">Uncharacterized protein</fullName>
    </submittedName>
</protein>
<dbReference type="EMBL" id="CAAALY010253833">
    <property type="protein sequence ID" value="VEL37037.1"/>
    <property type="molecule type" value="Genomic_DNA"/>
</dbReference>
<gene>
    <name evidence="2" type="ORF">PXEA_LOCUS30477</name>
</gene>
<accession>A0A3S5B0M2</accession>
<keyword evidence="3" id="KW-1185">Reference proteome</keyword>
<comment type="caution">
    <text evidence="2">The sequence shown here is derived from an EMBL/GenBank/DDBJ whole genome shotgun (WGS) entry which is preliminary data.</text>
</comment>
<dbReference type="AlphaFoldDB" id="A0A3S5B0M2"/>
<evidence type="ECO:0000313" key="2">
    <source>
        <dbReference type="EMBL" id="VEL37037.1"/>
    </source>
</evidence>
<evidence type="ECO:0000256" key="1">
    <source>
        <dbReference type="SAM" id="MobiDB-lite"/>
    </source>
</evidence>
<reference evidence="2" key="1">
    <citation type="submission" date="2018-11" db="EMBL/GenBank/DDBJ databases">
        <authorList>
            <consortium name="Pathogen Informatics"/>
        </authorList>
    </citation>
    <scope>NUCLEOTIDE SEQUENCE</scope>
</reference>